<name>A0AAW2CSE3_9ROSI</name>
<protein>
    <recommendedName>
        <fullName evidence="3">No apical meristem-associated C-terminal domain-containing protein</fullName>
    </recommendedName>
</protein>
<accession>A0AAW2CSE3</accession>
<dbReference type="PANTHER" id="PTHR45125">
    <property type="entry name" value="F21J9.4-RELATED"/>
    <property type="match status" value="1"/>
</dbReference>
<dbReference type="PANTHER" id="PTHR45125:SF3">
    <property type="entry name" value="NO-APICAL-MERISTEM-ASSOCIATED CARBOXY-TERMINAL DOMAIN PROTEIN"/>
    <property type="match status" value="1"/>
</dbReference>
<dbReference type="EMBL" id="JAZDWU010000005">
    <property type="protein sequence ID" value="KAL0000399.1"/>
    <property type="molecule type" value="Genomic_DNA"/>
</dbReference>
<reference evidence="1 2" key="1">
    <citation type="submission" date="2024-01" db="EMBL/GenBank/DDBJ databases">
        <title>A telomere-to-telomere, gap-free genome of sweet tea (Lithocarpus litseifolius).</title>
        <authorList>
            <person name="Zhou J."/>
        </authorList>
    </citation>
    <scope>NUCLEOTIDE SEQUENCE [LARGE SCALE GENOMIC DNA]</scope>
    <source>
        <strain evidence="1">Zhou-2022a</strain>
        <tissue evidence="1">Leaf</tissue>
    </source>
</reference>
<comment type="caution">
    <text evidence="1">The sequence shown here is derived from an EMBL/GenBank/DDBJ whole genome shotgun (WGS) entry which is preliminary data.</text>
</comment>
<sequence length="185" mass="21865">MSINLHPKLKWDNLHTPLQKSQLLREVNGESTSPYIEDIKLVSAWLNVSSDAVTSTNQKHTTFWDRIWSTFYNDKKFNRTKDSLNSWWSTIQRETNKFCGCLAQIENRNESDKTEHDKINDAKAMYQSNSKNAFQLEHCWRILKNEAKWFILRENLKVRTRQLATQSCHTFASSIYLDEDSTWLT</sequence>
<dbReference type="AlphaFoldDB" id="A0AAW2CSE3"/>
<evidence type="ECO:0000313" key="1">
    <source>
        <dbReference type="EMBL" id="KAL0000399.1"/>
    </source>
</evidence>
<organism evidence="1 2">
    <name type="scientific">Lithocarpus litseifolius</name>
    <dbReference type="NCBI Taxonomy" id="425828"/>
    <lineage>
        <taxon>Eukaryota</taxon>
        <taxon>Viridiplantae</taxon>
        <taxon>Streptophyta</taxon>
        <taxon>Embryophyta</taxon>
        <taxon>Tracheophyta</taxon>
        <taxon>Spermatophyta</taxon>
        <taxon>Magnoliopsida</taxon>
        <taxon>eudicotyledons</taxon>
        <taxon>Gunneridae</taxon>
        <taxon>Pentapetalae</taxon>
        <taxon>rosids</taxon>
        <taxon>fabids</taxon>
        <taxon>Fagales</taxon>
        <taxon>Fagaceae</taxon>
        <taxon>Lithocarpus</taxon>
    </lineage>
</organism>
<evidence type="ECO:0000313" key="2">
    <source>
        <dbReference type="Proteomes" id="UP001459277"/>
    </source>
</evidence>
<dbReference type="Proteomes" id="UP001459277">
    <property type="component" value="Unassembled WGS sequence"/>
</dbReference>
<gene>
    <name evidence="1" type="ORF">SO802_014180</name>
</gene>
<keyword evidence="2" id="KW-1185">Reference proteome</keyword>
<proteinExistence type="predicted"/>
<evidence type="ECO:0008006" key="3">
    <source>
        <dbReference type="Google" id="ProtNLM"/>
    </source>
</evidence>